<dbReference type="SUPFAM" id="SSF81585">
    <property type="entry name" value="PsbU/PolX domain-like"/>
    <property type="match status" value="1"/>
</dbReference>
<comment type="caution">
    <text evidence="2">The sequence shown here is derived from an EMBL/GenBank/DDBJ whole genome shotgun (WGS) entry which is preliminary data.</text>
</comment>
<accession>A0A0G1RUY1</accession>
<dbReference type="Pfam" id="PF12836">
    <property type="entry name" value="HHH_3"/>
    <property type="match status" value="1"/>
</dbReference>
<evidence type="ECO:0000259" key="1">
    <source>
        <dbReference type="Pfam" id="PF10531"/>
    </source>
</evidence>
<dbReference type="EMBL" id="LCNT01000004">
    <property type="protein sequence ID" value="KKU61089.1"/>
    <property type="molecule type" value="Genomic_DNA"/>
</dbReference>
<gene>
    <name evidence="2" type="ORF">UX85_C0004G0010</name>
</gene>
<dbReference type="GO" id="GO:0015627">
    <property type="term" value="C:type II protein secretion system complex"/>
    <property type="evidence" value="ECO:0007669"/>
    <property type="project" value="TreeGrafter"/>
</dbReference>
<feature type="domain" description="Soluble ligand binding" evidence="1">
    <location>
        <begin position="58"/>
        <end position="112"/>
    </location>
</feature>
<dbReference type="InterPro" id="IPR019554">
    <property type="entry name" value="Soluble_ligand-bd"/>
</dbReference>
<dbReference type="GO" id="GO:0015628">
    <property type="term" value="P:protein secretion by the type II secretion system"/>
    <property type="evidence" value="ECO:0007669"/>
    <property type="project" value="TreeGrafter"/>
</dbReference>
<dbReference type="InterPro" id="IPR051675">
    <property type="entry name" value="Endo/Exo/Phosphatase_dom_1"/>
</dbReference>
<dbReference type="Gene3D" id="1.10.150.320">
    <property type="entry name" value="Photosystem II 12 kDa extrinsic protein"/>
    <property type="match status" value="1"/>
</dbReference>
<dbReference type="Pfam" id="PF10531">
    <property type="entry name" value="SLBB"/>
    <property type="match status" value="1"/>
</dbReference>
<dbReference type="AlphaFoldDB" id="A0A0G1RUY1"/>
<dbReference type="Proteomes" id="UP000033860">
    <property type="component" value="Unassembled WGS sequence"/>
</dbReference>
<evidence type="ECO:0000313" key="3">
    <source>
        <dbReference type="Proteomes" id="UP000033860"/>
    </source>
</evidence>
<dbReference type="Gene3D" id="3.10.560.10">
    <property type="entry name" value="Outer membrane lipoprotein wza domain like"/>
    <property type="match status" value="1"/>
</dbReference>
<dbReference type="PATRIC" id="fig|1618371.3.peg.593"/>
<organism evidence="2 3">
    <name type="scientific">Candidatus Beckwithbacteria bacterium GW2011_GWB1_47_15</name>
    <dbReference type="NCBI Taxonomy" id="1618371"/>
    <lineage>
        <taxon>Bacteria</taxon>
        <taxon>Candidatus Beckwithiibacteriota</taxon>
    </lineage>
</organism>
<reference evidence="2 3" key="1">
    <citation type="journal article" date="2015" name="Nature">
        <title>rRNA introns, odd ribosomes, and small enigmatic genomes across a large radiation of phyla.</title>
        <authorList>
            <person name="Brown C.T."/>
            <person name="Hug L.A."/>
            <person name="Thomas B.C."/>
            <person name="Sharon I."/>
            <person name="Castelle C.J."/>
            <person name="Singh A."/>
            <person name="Wilkins M.J."/>
            <person name="Williams K.H."/>
            <person name="Banfield J.F."/>
        </authorList>
    </citation>
    <scope>NUCLEOTIDE SEQUENCE [LARGE SCALE GENOMIC DNA]</scope>
</reference>
<sequence length="198" mass="20769">MVKEKPYLVTVALVGALLIGVGVLSAAMIAGRASSSEIEIVRSGEEAFDDAQDKEIFVDVSGAVIKPGLYQLAADARVNDALAAAGGLDEAADREWFAKNINLAQKVEDGAKIFIPTISETSSENLGVGGGAAGETVTGKVNVNTATAAELDLLWGIGPATAEKIIANRPYSSVEELLDKKVLKSNVYETNRDKLTVY</sequence>
<evidence type="ECO:0000313" key="2">
    <source>
        <dbReference type="EMBL" id="KKU61089.1"/>
    </source>
</evidence>
<protein>
    <submittedName>
        <fullName evidence="2">ComEA protein</fullName>
    </submittedName>
</protein>
<proteinExistence type="predicted"/>
<name>A0A0G1RUY1_9BACT</name>
<dbReference type="PANTHER" id="PTHR21180">
    <property type="entry name" value="ENDONUCLEASE/EXONUCLEASE/PHOSPHATASE FAMILY DOMAIN-CONTAINING PROTEIN 1"/>
    <property type="match status" value="1"/>
</dbReference>
<dbReference type="PANTHER" id="PTHR21180:SF32">
    <property type="entry name" value="ENDONUCLEASE_EXONUCLEASE_PHOSPHATASE FAMILY DOMAIN-CONTAINING PROTEIN 1"/>
    <property type="match status" value="1"/>
</dbReference>